<comment type="caution">
    <text evidence="5">The sequence shown here is derived from an EMBL/GenBank/DDBJ whole genome shotgun (WGS) entry which is preliminary data.</text>
</comment>
<evidence type="ECO:0000259" key="4">
    <source>
        <dbReference type="PROSITE" id="PS50995"/>
    </source>
</evidence>
<dbReference type="GO" id="GO:0006950">
    <property type="term" value="P:response to stress"/>
    <property type="evidence" value="ECO:0007669"/>
    <property type="project" value="TreeGrafter"/>
</dbReference>
<dbReference type="InterPro" id="IPR036390">
    <property type="entry name" value="WH_DNA-bd_sf"/>
</dbReference>
<dbReference type="AlphaFoldDB" id="A0A5M6IR59"/>
<evidence type="ECO:0000313" key="5">
    <source>
        <dbReference type="EMBL" id="KAA5610018.1"/>
    </source>
</evidence>
<dbReference type="Pfam" id="PF12802">
    <property type="entry name" value="MarR_2"/>
    <property type="match status" value="1"/>
</dbReference>
<evidence type="ECO:0000256" key="1">
    <source>
        <dbReference type="ARBA" id="ARBA00023015"/>
    </source>
</evidence>
<keyword evidence="2" id="KW-0238">DNA-binding</keyword>
<dbReference type="EMBL" id="VWPK01000039">
    <property type="protein sequence ID" value="KAA5610018.1"/>
    <property type="molecule type" value="Genomic_DNA"/>
</dbReference>
<dbReference type="SUPFAM" id="SSF46785">
    <property type="entry name" value="Winged helix' DNA-binding domain"/>
    <property type="match status" value="1"/>
</dbReference>
<dbReference type="InterPro" id="IPR039422">
    <property type="entry name" value="MarR/SlyA-like"/>
</dbReference>
<reference evidence="5 6" key="1">
    <citation type="submission" date="2019-09" db="EMBL/GenBank/DDBJ databases">
        <title>Genome sequence of Rhodovastum atsumiense, a diverse member of the Acetobacteraceae family of non-sulfur purple photosynthetic bacteria.</title>
        <authorList>
            <person name="Meyer T."/>
            <person name="Kyndt J."/>
        </authorList>
    </citation>
    <scope>NUCLEOTIDE SEQUENCE [LARGE SCALE GENOMIC DNA]</scope>
    <source>
        <strain evidence="5 6">DSM 21279</strain>
    </source>
</reference>
<sequence>MSNQPDLLLLLHDLARHLRLDTERRASRHGLTRAQWAILFWLDRQQGLSQKELAELLEVEPISVARLVDRLEERGLLERRPDPSDRRIWRLHLLAPAHPLIAAMLAERAAMFEHLTEGFDPEALATMAETLARMKGRVLARLRARDRQPAETEPA</sequence>
<evidence type="ECO:0000256" key="3">
    <source>
        <dbReference type="ARBA" id="ARBA00023163"/>
    </source>
</evidence>
<name>A0A5M6IR59_9PROT</name>
<dbReference type="InterPro" id="IPR000835">
    <property type="entry name" value="HTH_MarR-typ"/>
</dbReference>
<dbReference type="InterPro" id="IPR036388">
    <property type="entry name" value="WH-like_DNA-bd_sf"/>
</dbReference>
<dbReference type="GO" id="GO:0003677">
    <property type="term" value="F:DNA binding"/>
    <property type="evidence" value="ECO:0007669"/>
    <property type="project" value="UniProtKB-KW"/>
</dbReference>
<evidence type="ECO:0000313" key="6">
    <source>
        <dbReference type="Proteomes" id="UP000325255"/>
    </source>
</evidence>
<keyword evidence="6" id="KW-1185">Reference proteome</keyword>
<dbReference type="GO" id="GO:0003700">
    <property type="term" value="F:DNA-binding transcription factor activity"/>
    <property type="evidence" value="ECO:0007669"/>
    <property type="project" value="InterPro"/>
</dbReference>
<protein>
    <submittedName>
        <fullName evidence="5">MarR family transcriptional regulator</fullName>
    </submittedName>
</protein>
<dbReference type="PROSITE" id="PS50995">
    <property type="entry name" value="HTH_MARR_2"/>
    <property type="match status" value="1"/>
</dbReference>
<gene>
    <name evidence="5" type="ORF">F1189_21165</name>
</gene>
<dbReference type="RefSeq" id="WP_150042872.1">
    <property type="nucleotide sequence ID" value="NZ_OW485601.1"/>
</dbReference>
<evidence type="ECO:0000256" key="2">
    <source>
        <dbReference type="ARBA" id="ARBA00023125"/>
    </source>
</evidence>
<dbReference type="PRINTS" id="PR00598">
    <property type="entry name" value="HTHMARR"/>
</dbReference>
<proteinExistence type="predicted"/>
<dbReference type="PANTHER" id="PTHR33164">
    <property type="entry name" value="TRANSCRIPTIONAL REGULATOR, MARR FAMILY"/>
    <property type="match status" value="1"/>
</dbReference>
<dbReference type="SMART" id="SM00347">
    <property type="entry name" value="HTH_MARR"/>
    <property type="match status" value="1"/>
</dbReference>
<keyword evidence="1" id="KW-0805">Transcription regulation</keyword>
<organism evidence="5 6">
    <name type="scientific">Rhodovastum atsumiense</name>
    <dbReference type="NCBI Taxonomy" id="504468"/>
    <lineage>
        <taxon>Bacteria</taxon>
        <taxon>Pseudomonadati</taxon>
        <taxon>Pseudomonadota</taxon>
        <taxon>Alphaproteobacteria</taxon>
        <taxon>Acetobacterales</taxon>
        <taxon>Acetobacteraceae</taxon>
        <taxon>Rhodovastum</taxon>
    </lineage>
</organism>
<dbReference type="Gene3D" id="1.10.10.10">
    <property type="entry name" value="Winged helix-like DNA-binding domain superfamily/Winged helix DNA-binding domain"/>
    <property type="match status" value="1"/>
</dbReference>
<feature type="domain" description="HTH marR-type" evidence="4">
    <location>
        <begin position="4"/>
        <end position="136"/>
    </location>
</feature>
<dbReference type="Proteomes" id="UP000325255">
    <property type="component" value="Unassembled WGS sequence"/>
</dbReference>
<accession>A0A5M6IR59</accession>
<dbReference type="OrthoDB" id="5974674at2"/>
<keyword evidence="3" id="KW-0804">Transcription</keyword>
<dbReference type="PANTHER" id="PTHR33164:SF64">
    <property type="entry name" value="TRANSCRIPTIONAL REGULATOR SLYA"/>
    <property type="match status" value="1"/>
</dbReference>